<evidence type="ECO:0000256" key="3">
    <source>
        <dbReference type="ARBA" id="ARBA00022777"/>
    </source>
</evidence>
<dbReference type="PANTHER" id="PTHR43095">
    <property type="entry name" value="SUGAR KINASE"/>
    <property type="match status" value="1"/>
</dbReference>
<dbReference type="PANTHER" id="PTHR43095:SF5">
    <property type="entry name" value="XYLULOSE KINASE"/>
    <property type="match status" value="1"/>
</dbReference>
<dbReference type="Gene3D" id="3.30.420.40">
    <property type="match status" value="2"/>
</dbReference>
<evidence type="ECO:0000313" key="9">
    <source>
        <dbReference type="Proteomes" id="UP000272627"/>
    </source>
</evidence>
<gene>
    <name evidence="5" type="ORF">ALO70_02029</name>
    <name evidence="7" type="ORF">ALQ39_02747</name>
    <name evidence="6" type="ORF">ALQ86_02140</name>
</gene>
<dbReference type="EMBL" id="RBPV01000451">
    <property type="protein sequence ID" value="RMO51004.1"/>
    <property type="molecule type" value="Genomic_DNA"/>
</dbReference>
<feature type="domain" description="Carbohydrate kinase FGGY N-terminal" evidence="4">
    <location>
        <begin position="14"/>
        <end position="241"/>
    </location>
</feature>
<evidence type="ECO:0000313" key="8">
    <source>
        <dbReference type="Proteomes" id="UP000050490"/>
    </source>
</evidence>
<name>A0A0P9UM44_PSEA0</name>
<dbReference type="Pfam" id="PF00370">
    <property type="entry name" value="FGGY_N"/>
    <property type="match status" value="1"/>
</dbReference>
<accession>A0A0P9UM44</accession>
<comment type="caution">
    <text evidence="5">The sequence shown here is derived from an EMBL/GenBank/DDBJ whole genome shotgun (WGS) entry which is preliminary data.</text>
</comment>
<keyword evidence="2" id="KW-0808">Transferase</keyword>
<dbReference type="SUPFAM" id="SSF53067">
    <property type="entry name" value="Actin-like ATPase domain"/>
    <property type="match status" value="2"/>
</dbReference>
<reference evidence="5 8" key="1">
    <citation type="submission" date="2015-09" db="EMBL/GenBank/DDBJ databases">
        <title>Genome announcement of multiple Pseudomonas syringae strains.</title>
        <authorList>
            <person name="Thakur S."/>
            <person name="Wang P.W."/>
            <person name="Gong Y."/>
            <person name="Weir B.S."/>
            <person name="Guttman D.S."/>
        </authorList>
    </citation>
    <scope>NUCLEOTIDE SEQUENCE [LARGE SCALE GENOMIC DNA]</scope>
    <source>
        <strain evidence="5 8">ICMP4455</strain>
    </source>
</reference>
<dbReference type="Proteomes" id="UP000275613">
    <property type="component" value="Unassembled WGS sequence"/>
</dbReference>
<dbReference type="AlphaFoldDB" id="A0A0P9UM44"/>
<evidence type="ECO:0000313" key="6">
    <source>
        <dbReference type="EMBL" id="RMM00316.1"/>
    </source>
</evidence>
<dbReference type="InterPro" id="IPR043129">
    <property type="entry name" value="ATPase_NBD"/>
</dbReference>
<keyword evidence="3 5" id="KW-0418">Kinase</keyword>
<comment type="similarity">
    <text evidence="1">Belongs to the FGGY kinase family.</text>
</comment>
<dbReference type="RefSeq" id="WP_081082142.1">
    <property type="nucleotide sequence ID" value="NZ_LIID01000101.1"/>
</dbReference>
<dbReference type="Proteomes" id="UP000272627">
    <property type="component" value="Unassembled WGS sequence"/>
</dbReference>
<proteinExistence type="inferred from homology"/>
<dbReference type="GO" id="GO:0016301">
    <property type="term" value="F:kinase activity"/>
    <property type="evidence" value="ECO:0007669"/>
    <property type="project" value="UniProtKB-KW"/>
</dbReference>
<reference evidence="9 10" key="2">
    <citation type="submission" date="2018-08" db="EMBL/GenBank/DDBJ databases">
        <title>Recombination of ecologically and evolutionarily significant loci maintains genetic cohesion in the Pseudomonas syringae species complex.</title>
        <authorList>
            <person name="Dillon M."/>
            <person name="Thakur S."/>
            <person name="Almeida R.N.D."/>
            <person name="Weir B.S."/>
            <person name="Guttman D.S."/>
        </authorList>
    </citation>
    <scope>NUCLEOTIDE SEQUENCE [LARGE SCALE GENOMIC DNA]</scope>
    <source>
        <strain evidence="7 10">ICMP 4316</strain>
        <strain evidence="6 9">ICMP 8636</strain>
    </source>
</reference>
<dbReference type="InterPro" id="IPR050406">
    <property type="entry name" value="FGGY_Carb_Kinase"/>
</dbReference>
<protein>
    <submittedName>
        <fullName evidence="5">Xylulo kinase</fullName>
    </submittedName>
</protein>
<dbReference type="EMBL" id="LJQI01000263">
    <property type="protein sequence ID" value="KPX26776.1"/>
    <property type="molecule type" value="Genomic_DNA"/>
</dbReference>
<sequence>MSNVSGTNLRAPAVLGVDIGSTNSKVVVVDMRGGVVSRCSRPTPRGTSDLSVSAEVLLETLEDMVIEACGTHYGIQAIAIAGIGEDGVLVDSKLMPVVPALAWFDPRRNAIFEKIERHLAPNVDMGVATDPSRALAGWVWAKEQPNTESAHTWLALTDFAASRWADIPFMSDTLAARTGAWNVNSGSWDAERVSLCLGSSSFLPPVRKTGDVIGELRSRRLAEAGVVLPEAVVVAGGHDHPIGGWGVTQMHRGAVLDSMGTAEVVVAQAFSLVSGNPDLDVAQGIRGNARTLLTVQELNRNVDWASQDPEVNRALRMIISGKLKPNSYLDSGCFIVGGRGGSMPSFSVDAPSCAISKASAVAGALSRAGNDAVKRVAQYMPANAAFYCAGGWARSPGWLRLKQSLSDAELRVIAEPEVTAVGAALLAAAAIGRDVDAGVALSGDVKPSRTVFAPLPAALAR</sequence>
<dbReference type="CDD" id="cd07773">
    <property type="entry name" value="ASKHA_NBD_FGGY_FK"/>
    <property type="match status" value="1"/>
</dbReference>
<evidence type="ECO:0000313" key="7">
    <source>
        <dbReference type="EMBL" id="RMO51004.1"/>
    </source>
</evidence>
<evidence type="ECO:0000313" key="5">
    <source>
        <dbReference type="EMBL" id="KPX26776.1"/>
    </source>
</evidence>
<evidence type="ECO:0000256" key="2">
    <source>
        <dbReference type="ARBA" id="ARBA00022679"/>
    </source>
</evidence>
<dbReference type="PATRIC" id="fig|129137.4.peg.2919"/>
<evidence type="ECO:0000256" key="1">
    <source>
        <dbReference type="ARBA" id="ARBA00009156"/>
    </source>
</evidence>
<dbReference type="InterPro" id="IPR018484">
    <property type="entry name" value="FGGY_N"/>
</dbReference>
<evidence type="ECO:0000259" key="4">
    <source>
        <dbReference type="Pfam" id="PF00370"/>
    </source>
</evidence>
<organism evidence="5 8">
    <name type="scientific">Pseudomonas amygdali pv. eriobotryae</name>
    <dbReference type="NCBI Taxonomy" id="129137"/>
    <lineage>
        <taxon>Bacteria</taxon>
        <taxon>Pseudomonadati</taxon>
        <taxon>Pseudomonadota</taxon>
        <taxon>Gammaproteobacteria</taxon>
        <taxon>Pseudomonadales</taxon>
        <taxon>Pseudomonadaceae</taxon>
        <taxon>Pseudomonas</taxon>
        <taxon>Pseudomonas amygdali</taxon>
    </lineage>
</organism>
<dbReference type="Proteomes" id="UP000050490">
    <property type="component" value="Unassembled WGS sequence"/>
</dbReference>
<dbReference type="GO" id="GO:0005975">
    <property type="term" value="P:carbohydrate metabolic process"/>
    <property type="evidence" value="ECO:0007669"/>
    <property type="project" value="InterPro"/>
</dbReference>
<evidence type="ECO:0000313" key="10">
    <source>
        <dbReference type="Proteomes" id="UP000275613"/>
    </source>
</evidence>
<dbReference type="EMBL" id="RBOA01000228">
    <property type="protein sequence ID" value="RMM00316.1"/>
    <property type="molecule type" value="Genomic_DNA"/>
</dbReference>